<sequence>MIGQIYLQYDEESLTLHSNTGLIRRAKKSIEEVQYIENTAPLHFKVEEFDVYLPEQGITEAQCNCSAQNCCKHILSSIFWLQKNQATTSNDQNSASPSTHESQLEPTQTLTVQASALDQALQLKDSVLFKKVGKANLRLAFEIWQNWQQVNPACNIEILAEKIIFKTEFSENPILFYPQTGFEGMLSDMDDNKKNAVHLACIAYLFQQQSAELWQWSEDLQQQYHQNSQHALNKEDIDFISEIKNLCQQFIQQGLSHLAKESVLSLHILNMQARAQNLPRLAALLRQLHGMMQQLLEHDIQTDEQQIFSQLAYLNAYLFALEQSQQQTEIFTRLKGAVQRDYQAQSTQRLIPLGCEWWQTDSGAQGLTVTFWDEQQQHSREVTQARGHRLDSTFSKESAAQSGIWGSSLDYLLQHQIQLTQAKVSSEVNLSPSTDTRFIQIDPFKKLSLEDVEQMNIGLNDWSMLHQWIQPKSSLEQNPYRYLLLRHQQIFAPELNEHEQCFECRIQDLHGTALKLSLPIEVQYQARIKSLTTLFNQNEKIVATLVRLDLSQQNIQLIPCSLILEKKQQLEIFSLDYHSPRYKKSSLTELITGRIEKLLQQKKQWQTPPQQSTLDIAVQQTQSVLEFYANTGREVLDPEDKTKLKQLAQLYADLGLEVVQRSLISGLEMSSLAAALLKWRHLFLQIQRLSYHLPIERQVMS</sequence>
<dbReference type="InterPro" id="IPR007527">
    <property type="entry name" value="Znf_SWIM"/>
</dbReference>
<keyword evidence="1" id="KW-0863">Zinc-finger</keyword>
<keyword evidence="1" id="KW-0862">Zinc</keyword>
<evidence type="ECO:0000313" key="5">
    <source>
        <dbReference type="Proteomes" id="UP000240957"/>
    </source>
</evidence>
<dbReference type="OrthoDB" id="242553at2"/>
<evidence type="ECO:0000256" key="1">
    <source>
        <dbReference type="PROSITE-ProRule" id="PRU00325"/>
    </source>
</evidence>
<evidence type="ECO:0000313" key="6">
    <source>
        <dbReference type="Proteomes" id="UP001595455"/>
    </source>
</evidence>
<dbReference type="Proteomes" id="UP000240957">
    <property type="component" value="Unassembled WGS sequence"/>
</dbReference>
<evidence type="ECO:0000313" key="4">
    <source>
        <dbReference type="EMBL" id="RFC84865.1"/>
    </source>
</evidence>
<name>A0A371YTT3_9GAMM</name>
<comment type="caution">
    <text evidence="4">The sequence shown here is derived from an EMBL/GenBank/DDBJ whole genome shotgun (WGS) entry which is preliminary data.</text>
</comment>
<dbReference type="GO" id="GO:0008270">
    <property type="term" value="F:zinc ion binding"/>
    <property type="evidence" value="ECO:0007669"/>
    <property type="project" value="UniProtKB-KW"/>
</dbReference>
<dbReference type="AlphaFoldDB" id="A0A371YTT3"/>
<reference evidence="6" key="3">
    <citation type="journal article" date="2019" name="Int. J. Syst. Evol. Microbiol.">
        <title>The Global Catalogue of Microorganisms (GCM) 10K type strain sequencing project: providing services to taxonomists for standard genome sequencing and annotation.</title>
        <authorList>
            <consortium name="The Broad Institute Genomics Platform"/>
            <consortium name="The Broad Institute Genome Sequencing Center for Infectious Disease"/>
            <person name="Wu L."/>
            <person name="Ma J."/>
        </authorList>
    </citation>
    <scope>NUCLEOTIDE SEQUENCE [LARGE SCALE GENOMIC DNA]</scope>
    <source>
        <strain evidence="6">KCTC 62575</strain>
    </source>
</reference>
<evidence type="ECO:0000313" key="3">
    <source>
        <dbReference type="EMBL" id="MFC2994527.1"/>
    </source>
</evidence>
<evidence type="ECO:0000259" key="2">
    <source>
        <dbReference type="PROSITE" id="PS50966"/>
    </source>
</evidence>
<reference evidence="4 5" key="2">
    <citation type="submission" date="2018-08" db="EMBL/GenBank/DDBJ databases">
        <title>The draft genome of Acinetobacter sichuanensis strain WCHAc060041.</title>
        <authorList>
            <person name="Qin J."/>
            <person name="Feng Y."/>
            <person name="Zong Z."/>
        </authorList>
    </citation>
    <scope>NUCLEOTIDE SEQUENCE [LARGE SCALE GENOMIC DNA]</scope>
    <source>
        <strain evidence="4 5">WCHAc060041</strain>
    </source>
</reference>
<protein>
    <recommendedName>
        <fullName evidence="2">SWIM-type domain-containing protein</fullName>
    </recommendedName>
</protein>
<dbReference type="RefSeq" id="WP_107008023.1">
    <property type="nucleotide sequence ID" value="NZ_JBHRSF010000007.1"/>
</dbReference>
<organism evidence="4 5">
    <name type="scientific">Acinetobacter sichuanensis</name>
    <dbReference type="NCBI Taxonomy" id="2136183"/>
    <lineage>
        <taxon>Bacteria</taxon>
        <taxon>Pseudomonadati</taxon>
        <taxon>Pseudomonadota</taxon>
        <taxon>Gammaproteobacteria</taxon>
        <taxon>Moraxellales</taxon>
        <taxon>Moraxellaceae</taxon>
        <taxon>Acinetobacter</taxon>
    </lineage>
</organism>
<dbReference type="PROSITE" id="PS50966">
    <property type="entry name" value="ZF_SWIM"/>
    <property type="match status" value="1"/>
</dbReference>
<keyword evidence="1" id="KW-0479">Metal-binding</keyword>
<accession>A0A371YTT3</accession>
<reference evidence="3" key="4">
    <citation type="submission" date="2024-09" db="EMBL/GenBank/DDBJ databases">
        <authorList>
            <person name="Sun Q."/>
            <person name="Mori K."/>
        </authorList>
    </citation>
    <scope>NUCLEOTIDE SEQUENCE</scope>
    <source>
        <strain evidence="3">KCTC 62575</strain>
    </source>
</reference>
<keyword evidence="6" id="KW-1185">Reference proteome</keyword>
<proteinExistence type="predicted"/>
<gene>
    <name evidence="3" type="ORF">ACFODO_04415</name>
    <name evidence="4" type="ORF">C9E89_004665</name>
</gene>
<feature type="domain" description="SWIM-type" evidence="2">
    <location>
        <begin position="49"/>
        <end position="82"/>
    </location>
</feature>
<dbReference type="EMBL" id="JBHRSF010000007">
    <property type="protein sequence ID" value="MFC2994527.1"/>
    <property type="molecule type" value="Genomic_DNA"/>
</dbReference>
<dbReference type="Proteomes" id="UP001595455">
    <property type="component" value="Unassembled WGS sequence"/>
</dbReference>
<reference evidence="3" key="1">
    <citation type="journal article" date="2014" name="Int. J. Syst. Evol. Microbiol.">
        <title>Complete genome of a new Firmicutes species belonging to the dominant human colonic microbiota ('Ruminococcus bicirculans') reveals two chromosomes and a selective capacity to utilize plant glucans.</title>
        <authorList>
            <consortium name="NISC Comparative Sequencing Program"/>
            <person name="Wegmann U."/>
            <person name="Louis P."/>
            <person name="Goesmann A."/>
            <person name="Henrissat B."/>
            <person name="Duncan S.H."/>
            <person name="Flint H.J."/>
        </authorList>
    </citation>
    <scope>NUCLEOTIDE SEQUENCE</scope>
    <source>
        <strain evidence="3">KCTC 62575</strain>
    </source>
</reference>
<dbReference type="EMBL" id="PYIX02000004">
    <property type="protein sequence ID" value="RFC84865.1"/>
    <property type="molecule type" value="Genomic_DNA"/>
</dbReference>